<keyword evidence="1" id="KW-1133">Transmembrane helix</keyword>
<feature type="transmembrane region" description="Helical" evidence="1">
    <location>
        <begin position="159"/>
        <end position="176"/>
    </location>
</feature>
<dbReference type="AlphaFoldDB" id="Q2U1N8"/>
<evidence type="ECO:0000313" key="2">
    <source>
        <dbReference type="EMBL" id="BAE64527.1"/>
    </source>
</evidence>
<keyword evidence="1" id="KW-0812">Transmembrane</keyword>
<dbReference type="VEuPathDB" id="FungiDB:AO090138000156"/>
<feature type="transmembrane region" description="Helical" evidence="1">
    <location>
        <begin position="132"/>
        <end position="153"/>
    </location>
</feature>
<dbReference type="KEGG" id="aor:AO090138000156"/>
<dbReference type="EMBL" id="AP007170">
    <property type="protein sequence ID" value="BAE64527.1"/>
    <property type="molecule type" value="Genomic_DNA"/>
</dbReference>
<dbReference type="RefSeq" id="XP_023093286.1">
    <property type="nucleotide sequence ID" value="XM_023238512.1"/>
</dbReference>
<reference evidence="2 3" key="1">
    <citation type="journal article" date="2005" name="Nature">
        <title>Genome sequencing and analysis of Aspergillus oryzae.</title>
        <authorList>
            <person name="Machida M."/>
            <person name="Asai K."/>
            <person name="Sano M."/>
            <person name="Tanaka T."/>
            <person name="Kumagai T."/>
            <person name="Terai G."/>
            <person name="Kusumoto K."/>
            <person name="Arima T."/>
            <person name="Akita O."/>
            <person name="Kashiwagi Y."/>
            <person name="Abe K."/>
            <person name="Gomi K."/>
            <person name="Horiuchi H."/>
            <person name="Kitamoto K."/>
            <person name="Kobayashi T."/>
            <person name="Takeuchi M."/>
            <person name="Denning D.W."/>
            <person name="Galagan J.E."/>
            <person name="Nierman W.C."/>
            <person name="Yu J."/>
            <person name="Archer D.B."/>
            <person name="Bennett J.W."/>
            <person name="Bhatnagar D."/>
            <person name="Cleveland T.E."/>
            <person name="Fedorova N.D."/>
            <person name="Gotoh O."/>
            <person name="Horikawa H."/>
            <person name="Hosoyama A."/>
            <person name="Ichinomiya M."/>
            <person name="Igarashi R."/>
            <person name="Iwashita K."/>
            <person name="Juvvadi P.R."/>
            <person name="Kato M."/>
            <person name="Kato Y."/>
            <person name="Kin T."/>
            <person name="Kokubun A."/>
            <person name="Maeda H."/>
            <person name="Maeyama N."/>
            <person name="Maruyama J."/>
            <person name="Nagasaki H."/>
            <person name="Nakajima T."/>
            <person name="Oda K."/>
            <person name="Okada K."/>
            <person name="Paulsen I."/>
            <person name="Sakamoto K."/>
            <person name="Sawano T."/>
            <person name="Takahashi M."/>
            <person name="Takase K."/>
            <person name="Terabayashi Y."/>
            <person name="Wortman J."/>
            <person name="Yamada O."/>
            <person name="Yamagata Y."/>
            <person name="Anazawa H."/>
            <person name="Hata Y."/>
            <person name="Koide Y."/>
            <person name="Komori T."/>
            <person name="Koyama Y."/>
            <person name="Minetoki T."/>
            <person name="Suharnan S."/>
            <person name="Tanaka A."/>
            <person name="Isono K."/>
            <person name="Kuhara S."/>
            <person name="Ogasawara N."/>
            <person name="Kikuchi H."/>
        </authorList>
    </citation>
    <scope>NUCLEOTIDE SEQUENCE [LARGE SCALE GENOMIC DNA]</scope>
    <source>
        <strain evidence="3">ATCC 42149 / RIB 40</strain>
    </source>
</reference>
<sequence length="192" mass="22449">MFSNEHLEKLLEERKRLAESRGFTLEYQQEQEKIENTVCHPRIAPATEEKYERAVTNWALWRLSRSEPKDANLTREDPDPTPQQLKLFAESYVVSRKTKPSQKSACNNFTCFTSKWERETSRTLPLGLKKDVLNIIFFTIYLAKTTMIMYTSVQEYRLQVHWLSFLALLLELVLLSNRARTGKPMNASTISI</sequence>
<dbReference type="OMA" id="NWALWRL"/>
<keyword evidence="1" id="KW-0472">Membrane</keyword>
<keyword evidence="3" id="KW-1185">Reference proteome</keyword>
<name>Q2U1N8_ASPOR</name>
<accession>Q2U1N8</accession>
<evidence type="ECO:0000313" key="3">
    <source>
        <dbReference type="Proteomes" id="UP000006564"/>
    </source>
</evidence>
<proteinExistence type="predicted"/>
<dbReference type="GeneID" id="5997759"/>
<dbReference type="Proteomes" id="UP000006564">
    <property type="component" value="Chromosome 6"/>
</dbReference>
<evidence type="ECO:0000256" key="1">
    <source>
        <dbReference type="SAM" id="Phobius"/>
    </source>
</evidence>
<dbReference type="EMBL" id="BA000054">
    <property type="protein sequence ID" value="BAE64527.1"/>
    <property type="molecule type" value="Genomic_DNA"/>
</dbReference>
<dbReference type="HOGENOM" id="CLU_1414890_0_0_1"/>
<dbReference type="STRING" id="510516.Q2U1N8"/>
<protein>
    <submittedName>
        <fullName evidence="2">DNA, SC138</fullName>
    </submittedName>
</protein>
<gene>
    <name evidence="2" type="ORF">AO090138000156</name>
</gene>
<organism evidence="2 3">
    <name type="scientific">Aspergillus oryzae (strain ATCC 42149 / RIB 40)</name>
    <name type="common">Yellow koji mold</name>
    <dbReference type="NCBI Taxonomy" id="510516"/>
    <lineage>
        <taxon>Eukaryota</taxon>
        <taxon>Fungi</taxon>
        <taxon>Dikarya</taxon>
        <taxon>Ascomycota</taxon>
        <taxon>Pezizomycotina</taxon>
        <taxon>Eurotiomycetes</taxon>
        <taxon>Eurotiomycetidae</taxon>
        <taxon>Eurotiales</taxon>
        <taxon>Aspergillaceae</taxon>
        <taxon>Aspergillus</taxon>
        <taxon>Aspergillus subgen. Circumdati</taxon>
    </lineage>
</organism>